<accession>A0ABU0M0V0</accession>
<dbReference type="PANTHER" id="PTHR46211:SF1">
    <property type="entry name" value="GLYCEROPHOSPHODIESTER PHOSPHODIESTERASE, CYTOPLASMIC"/>
    <property type="match status" value="1"/>
</dbReference>
<gene>
    <name evidence="2" type="ORF">QO015_000197</name>
</gene>
<dbReference type="SUPFAM" id="SSF51695">
    <property type="entry name" value="PLC-like phosphodiesterases"/>
    <property type="match status" value="1"/>
</dbReference>
<feature type="domain" description="GP-PDE" evidence="1">
    <location>
        <begin position="8"/>
        <end position="248"/>
    </location>
</feature>
<dbReference type="EC" id="3.1.4.46" evidence="2"/>
<keyword evidence="2" id="KW-0378">Hydrolase</keyword>
<evidence type="ECO:0000313" key="2">
    <source>
        <dbReference type="EMBL" id="MDQ0514584.1"/>
    </source>
</evidence>
<dbReference type="Gene3D" id="3.20.20.190">
    <property type="entry name" value="Phosphatidylinositol (PI) phosphodiesterase"/>
    <property type="match status" value="1"/>
</dbReference>
<dbReference type="RefSeq" id="WP_266282071.1">
    <property type="nucleotide sequence ID" value="NZ_JAPKNF010000001.1"/>
</dbReference>
<dbReference type="GO" id="GO:0008889">
    <property type="term" value="F:glycerophosphodiester phosphodiesterase activity"/>
    <property type="evidence" value="ECO:0007669"/>
    <property type="project" value="UniProtKB-EC"/>
</dbReference>
<name>A0ABU0M0V0_9HYPH</name>
<keyword evidence="3" id="KW-1185">Reference proteome</keyword>
<protein>
    <submittedName>
        <fullName evidence="2">Glycerophosphoryl diester phosphodiesterase</fullName>
        <ecNumber evidence="2">3.1.4.46</ecNumber>
    </submittedName>
</protein>
<dbReference type="Proteomes" id="UP001223743">
    <property type="component" value="Unassembled WGS sequence"/>
</dbReference>
<dbReference type="InterPro" id="IPR030395">
    <property type="entry name" value="GP_PDE_dom"/>
</dbReference>
<organism evidence="2 3">
    <name type="scientific">Kaistia geumhonensis</name>
    <dbReference type="NCBI Taxonomy" id="410839"/>
    <lineage>
        <taxon>Bacteria</taxon>
        <taxon>Pseudomonadati</taxon>
        <taxon>Pseudomonadota</taxon>
        <taxon>Alphaproteobacteria</taxon>
        <taxon>Hyphomicrobiales</taxon>
        <taxon>Kaistiaceae</taxon>
        <taxon>Kaistia</taxon>
    </lineage>
</organism>
<proteinExistence type="predicted"/>
<dbReference type="PANTHER" id="PTHR46211">
    <property type="entry name" value="GLYCEROPHOSPHORYL DIESTER PHOSPHODIESTERASE"/>
    <property type="match status" value="1"/>
</dbReference>
<comment type="caution">
    <text evidence="2">The sequence shown here is derived from an EMBL/GenBank/DDBJ whole genome shotgun (WGS) entry which is preliminary data.</text>
</comment>
<dbReference type="InterPro" id="IPR017946">
    <property type="entry name" value="PLC-like_Pdiesterase_TIM-brl"/>
</dbReference>
<dbReference type="PROSITE" id="PS51704">
    <property type="entry name" value="GP_PDE"/>
    <property type="match status" value="1"/>
</dbReference>
<dbReference type="EMBL" id="JAUSWJ010000001">
    <property type="protein sequence ID" value="MDQ0514584.1"/>
    <property type="molecule type" value="Genomic_DNA"/>
</dbReference>
<sequence length="248" mass="26934">MAPAWLTARPIAHRGYHDAAAGRVENTLSAVRAAVEHRFAIEVDLQLSADGAVVVFHDDTVDRVLEGTGRVDGFSLSALKSLDFRSGSDRVPTLGELLATVAGAVPLVLELKSDFSGNRKLEEAAAPILAGYDGPVVVMSFDPDSMAAMQRLTPQIPRGIVADRYTDLNDWGFLPATKRRRLRHVLDVPRVGAAFVSYDIHGLPTLATSVLRAIGRPLITWTIRTPADREKARRVADQITFEGFDPDA</sequence>
<dbReference type="Pfam" id="PF03009">
    <property type="entry name" value="GDPD"/>
    <property type="match status" value="1"/>
</dbReference>
<evidence type="ECO:0000259" key="1">
    <source>
        <dbReference type="PROSITE" id="PS51704"/>
    </source>
</evidence>
<evidence type="ECO:0000313" key="3">
    <source>
        <dbReference type="Proteomes" id="UP001223743"/>
    </source>
</evidence>
<reference evidence="2 3" key="1">
    <citation type="submission" date="2023-07" db="EMBL/GenBank/DDBJ databases">
        <title>Genomic Encyclopedia of Type Strains, Phase IV (KMG-IV): sequencing the most valuable type-strain genomes for metagenomic binning, comparative biology and taxonomic classification.</title>
        <authorList>
            <person name="Goeker M."/>
        </authorList>
    </citation>
    <scope>NUCLEOTIDE SEQUENCE [LARGE SCALE GENOMIC DNA]</scope>
    <source>
        <strain evidence="2 3">B1-1</strain>
    </source>
</reference>